<name>A0A7V7RJP4_9BACI</name>
<gene>
    <name evidence="1" type="ORF">F7732_19910</name>
</gene>
<comment type="caution">
    <text evidence="1">The sequence shown here is derived from an EMBL/GenBank/DDBJ whole genome shotgun (WGS) entry which is preliminary data.</text>
</comment>
<reference evidence="1 2" key="1">
    <citation type="journal article" date="2014" name="Arch. Microbiol.">
        <title>Bacillus mesophilum sp. nov., strain IITR-54T, a novel 4-chlorobiphenyl dechlorinating bacterium.</title>
        <authorList>
            <person name="Manickam N."/>
            <person name="Singh N.K."/>
            <person name="Bajaj A."/>
            <person name="Kumar R.M."/>
            <person name="Kaur G."/>
            <person name="Kaur N."/>
            <person name="Bala M."/>
            <person name="Kumar A."/>
            <person name="Mayilraj S."/>
        </authorList>
    </citation>
    <scope>NUCLEOTIDE SEQUENCE [LARGE SCALE GENOMIC DNA]</scope>
    <source>
        <strain evidence="1 2">IITR-54</strain>
    </source>
</reference>
<protein>
    <recommendedName>
        <fullName evidence="3">Thiopeptide-type bacteriocin biosynthesis domain-containing protein</fullName>
    </recommendedName>
</protein>
<dbReference type="OrthoDB" id="70280at2"/>
<dbReference type="Proteomes" id="UP000441354">
    <property type="component" value="Unassembled WGS sequence"/>
</dbReference>
<evidence type="ECO:0000313" key="2">
    <source>
        <dbReference type="Proteomes" id="UP000441354"/>
    </source>
</evidence>
<dbReference type="AlphaFoldDB" id="A0A7V7RJP4"/>
<evidence type="ECO:0000313" key="1">
    <source>
        <dbReference type="EMBL" id="KAB2330051.1"/>
    </source>
</evidence>
<dbReference type="RefSeq" id="WP_151575809.1">
    <property type="nucleotide sequence ID" value="NZ_WBOT01000009.1"/>
</dbReference>
<organism evidence="1 2">
    <name type="scientific">Bacillus mesophilum</name>
    <dbReference type="NCBI Taxonomy" id="1071718"/>
    <lineage>
        <taxon>Bacteria</taxon>
        <taxon>Bacillati</taxon>
        <taxon>Bacillota</taxon>
        <taxon>Bacilli</taxon>
        <taxon>Bacillales</taxon>
        <taxon>Bacillaceae</taxon>
        <taxon>Bacillus</taxon>
    </lineage>
</organism>
<sequence>MKEKEFQLFRIYIYESPNLRKFFYELLEILHNENTLLNQCILLKSWVHGPHFQLYYQVPIEEHPERVNSRMEELIRKKLSSYEDTYTDEHYEKYGHISERLAIAERYSGEYLPLKKNHTIEQSTSDLSHIHSVYALDLYKQIEIMKTAFFISNYSELSKFNNEQRELLCFKFMIIAADQYEISFGDETYKGTKYGYLSFKSHYEGFLVQLQNVDAVKKDAILQKINDRSAIMDQFITEEFSSFVKNVESGLPDDNLEDFHVLNGWKEMVNELKERIKIALDSNEVKLEDYHDIASFLNSSKEISQFHDEFVKDDAFRSFSQSKGFLTYRLLVNFLYQVFPFLNISPLQKNKLCKLISENAQNHYDFSWQDLKKLRGDSYEGDDIYQNIGSGKG</sequence>
<dbReference type="EMBL" id="WBOT01000009">
    <property type="protein sequence ID" value="KAB2330051.1"/>
    <property type="molecule type" value="Genomic_DNA"/>
</dbReference>
<proteinExistence type="predicted"/>
<accession>A0A7V7RJP4</accession>
<keyword evidence="2" id="KW-1185">Reference proteome</keyword>
<evidence type="ECO:0008006" key="3">
    <source>
        <dbReference type="Google" id="ProtNLM"/>
    </source>
</evidence>